<reference evidence="1 2" key="1">
    <citation type="journal article" date="2010" name="Stand. Genomic Sci.">
        <title>Complete genome sequence of Haloterrigena turkmenica type strain (4k).</title>
        <authorList>
            <person name="Saunders E."/>
            <person name="Tindall B.J."/>
            <person name="Fahnrich R."/>
            <person name="Lapidus A."/>
            <person name="Copeland A."/>
            <person name="Del Rio T.G."/>
            <person name="Lucas S."/>
            <person name="Chen F."/>
            <person name="Tice H."/>
            <person name="Cheng J.F."/>
            <person name="Han C."/>
            <person name="Detter J.C."/>
            <person name="Bruce D."/>
            <person name="Goodwin L."/>
            <person name="Chain P."/>
            <person name="Pitluck S."/>
            <person name="Pati A."/>
            <person name="Ivanova N."/>
            <person name="Mavromatis K."/>
            <person name="Chen A."/>
            <person name="Palaniappan K."/>
            <person name="Land M."/>
            <person name="Hauser L."/>
            <person name="Chang Y.J."/>
            <person name="Jeffries C.D."/>
            <person name="Brettin T."/>
            <person name="Rohde M."/>
            <person name="Goker M."/>
            <person name="Bristow J."/>
            <person name="Eisen J.A."/>
            <person name="Markowitz V."/>
            <person name="Hugenholtz P."/>
            <person name="Klenk H.P."/>
            <person name="Kyrpides N.C."/>
        </authorList>
    </citation>
    <scope>NUCLEOTIDE SEQUENCE [LARGE SCALE GENOMIC DNA]</scope>
    <source>
        <strain evidence="2">ATCC 51198 / DSM 5511 / JCM 9101 / NCIMB 13204 / VKM B-1734 / 4k</strain>
    </source>
</reference>
<proteinExistence type="predicted"/>
<gene>
    <name evidence="1" type="ordered locus">Htur_4081</name>
</gene>
<dbReference type="AlphaFoldDB" id="D2S0L9"/>
<organism evidence="1 2">
    <name type="scientific">Haloterrigena turkmenica (strain ATCC 51198 / DSM 5511 / JCM 9101 / NCIMB 13204 / VKM B-1734 / 4k)</name>
    <name type="common">Halococcus turkmenicus</name>
    <dbReference type="NCBI Taxonomy" id="543526"/>
    <lineage>
        <taxon>Archaea</taxon>
        <taxon>Methanobacteriati</taxon>
        <taxon>Methanobacteriota</taxon>
        <taxon>Stenosarchaea group</taxon>
        <taxon>Halobacteria</taxon>
        <taxon>Halobacteriales</taxon>
        <taxon>Natrialbaceae</taxon>
        <taxon>Haloterrigena</taxon>
    </lineage>
</organism>
<sequence>MLRRINDELSELWLRIVHSKVIKSNHFQPFDHFGREIIQEETE</sequence>
<keyword evidence="1" id="KW-0614">Plasmid</keyword>
<geneLocation type="plasmid" evidence="1 2">
    <name>pHTUR01</name>
</geneLocation>
<dbReference type="Proteomes" id="UP000001903">
    <property type="component" value="Plasmid pHTUR01"/>
</dbReference>
<protein>
    <submittedName>
        <fullName evidence="1">Uncharacterized protein</fullName>
    </submittedName>
</protein>
<accession>D2S0L9</accession>
<dbReference type="KEGG" id="htu:Htur_4081"/>
<evidence type="ECO:0000313" key="2">
    <source>
        <dbReference type="Proteomes" id="UP000001903"/>
    </source>
</evidence>
<dbReference type="EMBL" id="CP001861">
    <property type="protein sequence ID" value="ADB62916.1"/>
    <property type="molecule type" value="Genomic_DNA"/>
</dbReference>
<keyword evidence="2" id="KW-1185">Reference proteome</keyword>
<evidence type="ECO:0000313" key="1">
    <source>
        <dbReference type="EMBL" id="ADB62916.1"/>
    </source>
</evidence>
<name>D2S0L9_HALTV</name>
<dbReference type="HOGENOM" id="CLU_3227743_0_0_2"/>